<dbReference type="KEGG" id="bter:100643621"/>
<feature type="transmembrane region" description="Helical" evidence="1">
    <location>
        <begin position="34"/>
        <end position="54"/>
    </location>
</feature>
<proteinExistence type="predicted"/>
<dbReference type="GeneID" id="100643621"/>
<sequence>MVAIWWRINVASNIKFNSDTYYVKETMRLTGWRYVTFIGTIVGFIGTFCYLTMISPMINPEPYKQIRERVATESANKRNIRKDTNI</sequence>
<dbReference type="Pfam" id="PF15061">
    <property type="entry name" value="MITRAC7_Phoenixin"/>
    <property type="match status" value="1"/>
</dbReference>
<keyword evidence="1" id="KW-1133">Transmembrane helix</keyword>
<gene>
    <name evidence="3" type="primary">LOC100643621</name>
</gene>
<evidence type="ECO:0000256" key="1">
    <source>
        <dbReference type="SAM" id="Phobius"/>
    </source>
</evidence>
<dbReference type="InterPro" id="IPR027917">
    <property type="entry name" value="MITRAC7/Phoenixin"/>
</dbReference>
<organism evidence="2 3">
    <name type="scientific">Bombus terrestris</name>
    <name type="common">Buff-tailed bumblebee</name>
    <name type="synonym">Apis terrestris</name>
    <dbReference type="NCBI Taxonomy" id="30195"/>
    <lineage>
        <taxon>Eukaryota</taxon>
        <taxon>Metazoa</taxon>
        <taxon>Ecdysozoa</taxon>
        <taxon>Arthropoda</taxon>
        <taxon>Hexapoda</taxon>
        <taxon>Insecta</taxon>
        <taxon>Pterygota</taxon>
        <taxon>Neoptera</taxon>
        <taxon>Endopterygota</taxon>
        <taxon>Hymenoptera</taxon>
        <taxon>Apocrita</taxon>
        <taxon>Aculeata</taxon>
        <taxon>Apoidea</taxon>
        <taxon>Anthophila</taxon>
        <taxon>Apidae</taxon>
        <taxon>Bombus</taxon>
        <taxon>Bombus</taxon>
    </lineage>
</organism>
<dbReference type="GO" id="GO:0005739">
    <property type="term" value="C:mitochondrion"/>
    <property type="evidence" value="ECO:0007669"/>
    <property type="project" value="GOC"/>
</dbReference>
<dbReference type="GO" id="GO:0016020">
    <property type="term" value="C:membrane"/>
    <property type="evidence" value="ECO:0007669"/>
    <property type="project" value="InterPro"/>
</dbReference>
<keyword evidence="1" id="KW-0812">Transmembrane</keyword>
<name>A0A9B0BSB5_BOMTE</name>
<dbReference type="OrthoDB" id="8755372at2759"/>
<reference evidence="3" key="1">
    <citation type="submission" date="2025-08" db="UniProtKB">
        <authorList>
            <consortium name="RefSeq"/>
        </authorList>
    </citation>
    <scope>IDENTIFICATION</scope>
</reference>
<dbReference type="GO" id="GO:0033617">
    <property type="term" value="P:mitochondrial respiratory chain complex IV assembly"/>
    <property type="evidence" value="ECO:0007669"/>
    <property type="project" value="InterPro"/>
</dbReference>
<protein>
    <submittedName>
        <fullName evidence="3">Uncharacterized protein LOC100643621</fullName>
    </submittedName>
</protein>
<evidence type="ECO:0000313" key="2">
    <source>
        <dbReference type="Proteomes" id="UP000835206"/>
    </source>
</evidence>
<dbReference type="RefSeq" id="XP_003399542.2">
    <property type="nucleotide sequence ID" value="XM_003399494.4"/>
</dbReference>
<dbReference type="AlphaFoldDB" id="A0A9B0BSB5"/>
<accession>A0A9B0BSB5</accession>
<keyword evidence="1" id="KW-0472">Membrane</keyword>
<dbReference type="Proteomes" id="UP000835206">
    <property type="component" value="Chromosome 12"/>
</dbReference>
<evidence type="ECO:0000313" key="3">
    <source>
        <dbReference type="RefSeq" id="XP_003399542.2"/>
    </source>
</evidence>
<keyword evidence="2" id="KW-1185">Reference proteome</keyword>